<protein>
    <submittedName>
        <fullName evidence="1">Uncharacterized protein</fullName>
    </submittedName>
</protein>
<comment type="caution">
    <text evidence="1">The sequence shown here is derived from an EMBL/GenBank/DDBJ whole genome shotgun (WGS) entry which is preliminary data.</text>
</comment>
<accession>A0A5J4TYM0</accession>
<proteinExistence type="predicted"/>
<dbReference type="AlphaFoldDB" id="A0A5J4TYM0"/>
<reference evidence="1 2" key="1">
    <citation type="submission" date="2019-03" db="EMBL/GenBank/DDBJ databases">
        <title>Single cell metagenomics reveals metabolic interactions within the superorganism composed of flagellate Streblomastix strix and complex community of Bacteroidetes bacteria on its surface.</title>
        <authorList>
            <person name="Treitli S.C."/>
            <person name="Kolisko M."/>
            <person name="Husnik F."/>
            <person name="Keeling P."/>
            <person name="Hampl V."/>
        </authorList>
    </citation>
    <scope>NUCLEOTIDE SEQUENCE [LARGE SCALE GENOMIC DNA]</scope>
    <source>
        <strain evidence="1">ST1C</strain>
    </source>
</reference>
<organism evidence="1 2">
    <name type="scientific">Streblomastix strix</name>
    <dbReference type="NCBI Taxonomy" id="222440"/>
    <lineage>
        <taxon>Eukaryota</taxon>
        <taxon>Metamonada</taxon>
        <taxon>Preaxostyla</taxon>
        <taxon>Oxymonadida</taxon>
        <taxon>Streblomastigidae</taxon>
        <taxon>Streblomastix</taxon>
    </lineage>
</organism>
<dbReference type="Proteomes" id="UP000324800">
    <property type="component" value="Unassembled WGS sequence"/>
</dbReference>
<gene>
    <name evidence="1" type="ORF">EZS28_041106</name>
</gene>
<dbReference type="EMBL" id="SNRW01023005">
    <property type="protein sequence ID" value="KAA6363367.1"/>
    <property type="molecule type" value="Genomic_DNA"/>
</dbReference>
<evidence type="ECO:0000313" key="1">
    <source>
        <dbReference type="EMBL" id="KAA6363367.1"/>
    </source>
</evidence>
<sequence length="136" mass="15565">MTSRLSSWEVTAKALLFKLSRNKEVEQLNEVTQVHCQGVIRDTLVIVRCYGVKLFNFLPSSSRKPYSSFQELNEPTENEHDAISYTLINIIIMICLDDKTIEEIGMLIDWNTEEGWTARGSIQSLRPSMAVLQQRG</sequence>
<name>A0A5J4TYM0_9EUKA</name>
<evidence type="ECO:0000313" key="2">
    <source>
        <dbReference type="Proteomes" id="UP000324800"/>
    </source>
</evidence>